<dbReference type="EMBL" id="CAFZ01000254">
    <property type="protein sequence ID" value="CCA73809.1"/>
    <property type="molecule type" value="Genomic_DNA"/>
</dbReference>
<gene>
    <name evidence="1" type="ORF">PIIN_07763</name>
</gene>
<organism evidence="1 2">
    <name type="scientific">Serendipita indica (strain DSM 11827)</name>
    <name type="common">Root endophyte fungus</name>
    <name type="synonym">Piriformospora indica</name>
    <dbReference type="NCBI Taxonomy" id="1109443"/>
    <lineage>
        <taxon>Eukaryota</taxon>
        <taxon>Fungi</taxon>
        <taxon>Dikarya</taxon>
        <taxon>Basidiomycota</taxon>
        <taxon>Agaricomycotina</taxon>
        <taxon>Agaricomycetes</taxon>
        <taxon>Sebacinales</taxon>
        <taxon>Serendipitaceae</taxon>
        <taxon>Serendipita</taxon>
    </lineage>
</organism>
<name>G4TR66_SERID</name>
<sequence length="405" mass="46773">MDARYAYLKIEQNRAILRLVCRTWKILLDDFDDLLRISHLRNGDWPRRPTNRQNKVAYYILEERRLCGMRRIVEAHHSSPAKYRAGYYEDEKLCIGIEFPLARITTILNQDILISPSYDLAQPILALRWWSGQSADPLTTLLHPVFSSLLALSLTIDYPTTHLYGCQDFILPELRYLELILRKKWTLPREKAEMTISTWRFPKLTLLRVNAITEQDAKDELLGLVRAHAHQIEELHASMYDAQFPTPQDWQSFRSLRLIVFDSLNLMADGLSSANVRWNTTRPGISDASNVAHRRLTMSLQYPPTENELISSILPKFDACQSILPNIDFAVTTTWQAIREKIEANHFYHDMVALHGLRDTFMVAEKLGIDIVDPDGYGLYSDRARNVRSLVQDIISDGITAELFT</sequence>
<accession>G4TR66</accession>
<protein>
    <recommendedName>
        <fullName evidence="3">F-box domain-containing protein</fullName>
    </recommendedName>
</protein>
<proteinExistence type="predicted"/>
<keyword evidence="2" id="KW-1185">Reference proteome</keyword>
<evidence type="ECO:0000313" key="1">
    <source>
        <dbReference type="EMBL" id="CCA73809.1"/>
    </source>
</evidence>
<reference evidence="1 2" key="1">
    <citation type="journal article" date="2011" name="PLoS Pathog.">
        <title>Endophytic Life Strategies Decoded by Genome and Transcriptome Analyses of the Mutualistic Root Symbiont Piriformospora indica.</title>
        <authorList>
            <person name="Zuccaro A."/>
            <person name="Lahrmann U."/>
            <person name="Guldener U."/>
            <person name="Langen G."/>
            <person name="Pfiffi S."/>
            <person name="Biedenkopf D."/>
            <person name="Wong P."/>
            <person name="Samans B."/>
            <person name="Grimm C."/>
            <person name="Basiewicz M."/>
            <person name="Murat C."/>
            <person name="Martin F."/>
            <person name="Kogel K.H."/>
        </authorList>
    </citation>
    <scope>NUCLEOTIDE SEQUENCE [LARGE SCALE GENOMIC DNA]</scope>
    <source>
        <strain evidence="1 2">DSM 11827</strain>
    </source>
</reference>
<dbReference type="AlphaFoldDB" id="G4TR66"/>
<evidence type="ECO:0000313" key="2">
    <source>
        <dbReference type="Proteomes" id="UP000007148"/>
    </source>
</evidence>
<dbReference type="HOGENOM" id="CLU_051383_0_0_1"/>
<evidence type="ECO:0008006" key="3">
    <source>
        <dbReference type="Google" id="ProtNLM"/>
    </source>
</evidence>
<comment type="caution">
    <text evidence="1">The sequence shown here is derived from an EMBL/GenBank/DDBJ whole genome shotgun (WGS) entry which is preliminary data.</text>
</comment>
<dbReference type="Proteomes" id="UP000007148">
    <property type="component" value="Unassembled WGS sequence"/>
</dbReference>
<dbReference type="InParanoid" id="G4TR66"/>